<name>A0A2Z7BZW4_9LAMI</name>
<evidence type="ECO:0000313" key="4">
    <source>
        <dbReference type="Proteomes" id="UP000250235"/>
    </source>
</evidence>
<feature type="domain" description="SAC3/GANP/THP3 conserved" evidence="2">
    <location>
        <begin position="86"/>
        <end position="197"/>
    </location>
</feature>
<evidence type="ECO:0000313" key="3">
    <source>
        <dbReference type="EMBL" id="KZV39954.1"/>
    </source>
</evidence>
<protein>
    <submittedName>
        <fullName evidence="3">Leng8 protein</fullName>
    </submittedName>
</protein>
<dbReference type="PANTHER" id="PTHR12436:SF3">
    <property type="entry name" value="GERMINAL-CENTER ASSOCIATED NUCLEAR PROTEIN"/>
    <property type="match status" value="1"/>
</dbReference>
<accession>A0A2Z7BZW4</accession>
<sequence length="201" mass="22779">MSERDPQTRQPIKARNFYSPSSSNSAKSQNPNKPFANPKASRPNPNSSRSMFTKKATTRENADDNAIKEDGGLHEFPTLVGTCPLMCPEEEMVRREKLRDLAIFERLHGNPAKTSPNLAVKKFCRTITTRGVNASDVRPVSVLEDTLNYLLSLLNSSECPFEVIHDFIFDRTRCIRQDLSMQNAMGDQVIHMYEKMVCLLK</sequence>
<dbReference type="Pfam" id="PF03399">
    <property type="entry name" value="SAC3_GANP"/>
    <property type="match status" value="1"/>
</dbReference>
<dbReference type="OrthoDB" id="264795at2759"/>
<dbReference type="EMBL" id="KV000866">
    <property type="protein sequence ID" value="KZV39954.1"/>
    <property type="molecule type" value="Genomic_DNA"/>
</dbReference>
<reference evidence="3 4" key="1">
    <citation type="journal article" date="2015" name="Proc. Natl. Acad. Sci. U.S.A.">
        <title>The resurrection genome of Boea hygrometrica: A blueprint for survival of dehydration.</title>
        <authorList>
            <person name="Xiao L."/>
            <person name="Yang G."/>
            <person name="Zhang L."/>
            <person name="Yang X."/>
            <person name="Zhao S."/>
            <person name="Ji Z."/>
            <person name="Zhou Q."/>
            <person name="Hu M."/>
            <person name="Wang Y."/>
            <person name="Chen M."/>
            <person name="Xu Y."/>
            <person name="Jin H."/>
            <person name="Xiao X."/>
            <person name="Hu G."/>
            <person name="Bao F."/>
            <person name="Hu Y."/>
            <person name="Wan P."/>
            <person name="Li L."/>
            <person name="Deng X."/>
            <person name="Kuang T."/>
            <person name="Xiang C."/>
            <person name="Zhu J.K."/>
            <person name="Oliver M.J."/>
            <person name="He Y."/>
        </authorList>
    </citation>
    <scope>NUCLEOTIDE SEQUENCE [LARGE SCALE GENOMIC DNA]</scope>
    <source>
        <strain evidence="4">cv. XS01</strain>
    </source>
</reference>
<dbReference type="GO" id="GO:0006406">
    <property type="term" value="P:mRNA export from nucleus"/>
    <property type="evidence" value="ECO:0007669"/>
    <property type="project" value="TreeGrafter"/>
</dbReference>
<dbReference type="InterPro" id="IPR045107">
    <property type="entry name" value="SAC3/GANP/THP3"/>
</dbReference>
<dbReference type="Proteomes" id="UP000250235">
    <property type="component" value="Unassembled WGS sequence"/>
</dbReference>
<gene>
    <name evidence="3" type="ORF">F511_11334</name>
</gene>
<dbReference type="AlphaFoldDB" id="A0A2Z7BZW4"/>
<dbReference type="GO" id="GO:0070390">
    <property type="term" value="C:transcription export complex 2"/>
    <property type="evidence" value="ECO:0007669"/>
    <property type="project" value="TreeGrafter"/>
</dbReference>
<dbReference type="InterPro" id="IPR005062">
    <property type="entry name" value="SAC3/GANP/THP3_conserved"/>
</dbReference>
<feature type="compositionally biased region" description="Low complexity" evidence="1">
    <location>
        <begin position="19"/>
        <end position="34"/>
    </location>
</feature>
<dbReference type="GO" id="GO:0005737">
    <property type="term" value="C:cytoplasm"/>
    <property type="evidence" value="ECO:0007669"/>
    <property type="project" value="TreeGrafter"/>
</dbReference>
<organism evidence="3 4">
    <name type="scientific">Dorcoceras hygrometricum</name>
    <dbReference type="NCBI Taxonomy" id="472368"/>
    <lineage>
        <taxon>Eukaryota</taxon>
        <taxon>Viridiplantae</taxon>
        <taxon>Streptophyta</taxon>
        <taxon>Embryophyta</taxon>
        <taxon>Tracheophyta</taxon>
        <taxon>Spermatophyta</taxon>
        <taxon>Magnoliopsida</taxon>
        <taxon>eudicotyledons</taxon>
        <taxon>Gunneridae</taxon>
        <taxon>Pentapetalae</taxon>
        <taxon>asterids</taxon>
        <taxon>lamiids</taxon>
        <taxon>Lamiales</taxon>
        <taxon>Gesneriaceae</taxon>
        <taxon>Didymocarpoideae</taxon>
        <taxon>Trichosporeae</taxon>
        <taxon>Loxocarpinae</taxon>
        <taxon>Dorcoceras</taxon>
    </lineage>
</organism>
<dbReference type="PANTHER" id="PTHR12436">
    <property type="entry name" value="80 KDA MCM3-ASSOCIATED PROTEIN"/>
    <property type="match status" value="1"/>
</dbReference>
<evidence type="ECO:0000256" key="1">
    <source>
        <dbReference type="SAM" id="MobiDB-lite"/>
    </source>
</evidence>
<keyword evidence="4" id="KW-1185">Reference proteome</keyword>
<feature type="region of interest" description="Disordered" evidence="1">
    <location>
        <begin position="1"/>
        <end position="59"/>
    </location>
</feature>
<dbReference type="Gene3D" id="1.25.40.990">
    <property type="match status" value="1"/>
</dbReference>
<evidence type="ECO:0000259" key="2">
    <source>
        <dbReference type="Pfam" id="PF03399"/>
    </source>
</evidence>
<proteinExistence type="predicted"/>